<dbReference type="GO" id="GO:0004888">
    <property type="term" value="F:transmembrane signaling receptor activity"/>
    <property type="evidence" value="ECO:0007669"/>
    <property type="project" value="InterPro"/>
</dbReference>
<dbReference type="PROSITE" id="PS00236">
    <property type="entry name" value="NEUROTR_ION_CHANNEL"/>
    <property type="match status" value="1"/>
</dbReference>
<evidence type="ECO:0000256" key="1">
    <source>
        <dbReference type="ARBA" id="ARBA00004141"/>
    </source>
</evidence>
<proteinExistence type="predicted"/>
<dbReference type="EMBL" id="GL888812">
    <property type="protein sequence ID" value="EGI57973.1"/>
    <property type="molecule type" value="Genomic_DNA"/>
</dbReference>
<dbReference type="SUPFAM" id="SSF63712">
    <property type="entry name" value="Nicotinic receptor ligand binding domain-like"/>
    <property type="match status" value="1"/>
</dbReference>
<name>F4X6D3_ACREC</name>
<gene>
    <name evidence="4" type="ORF">G5I_13951</name>
</gene>
<dbReference type="Gene3D" id="2.70.170.10">
    <property type="entry name" value="Neurotransmitter-gated ion-channel ligand-binding domain"/>
    <property type="match status" value="1"/>
</dbReference>
<evidence type="ECO:0000313" key="5">
    <source>
        <dbReference type="Proteomes" id="UP000007755"/>
    </source>
</evidence>
<dbReference type="STRING" id="103372.F4X6D3"/>
<dbReference type="InterPro" id="IPR018000">
    <property type="entry name" value="Neurotransmitter_ion_chnl_CS"/>
</dbReference>
<comment type="subcellular location">
    <subcellularLocation>
        <location evidence="1">Membrane</location>
        <topology evidence="1">Multi-pass membrane protein</topology>
    </subcellularLocation>
</comment>
<evidence type="ECO:0000256" key="2">
    <source>
        <dbReference type="ARBA" id="ARBA00023136"/>
    </source>
</evidence>
<keyword evidence="2" id="KW-0472">Membrane</keyword>
<organism evidence="5">
    <name type="scientific">Acromyrmex echinatior</name>
    <name type="common">Panamanian leafcutter ant</name>
    <name type="synonym">Acromyrmex octospinosus echinatior</name>
    <dbReference type="NCBI Taxonomy" id="103372"/>
    <lineage>
        <taxon>Eukaryota</taxon>
        <taxon>Metazoa</taxon>
        <taxon>Ecdysozoa</taxon>
        <taxon>Arthropoda</taxon>
        <taxon>Hexapoda</taxon>
        <taxon>Insecta</taxon>
        <taxon>Pterygota</taxon>
        <taxon>Neoptera</taxon>
        <taxon>Endopterygota</taxon>
        <taxon>Hymenoptera</taxon>
        <taxon>Apocrita</taxon>
        <taxon>Aculeata</taxon>
        <taxon>Formicoidea</taxon>
        <taxon>Formicidae</taxon>
        <taxon>Myrmicinae</taxon>
        <taxon>Acromyrmex</taxon>
    </lineage>
</organism>
<dbReference type="GO" id="GO:0016020">
    <property type="term" value="C:membrane"/>
    <property type="evidence" value="ECO:0007669"/>
    <property type="project" value="UniProtKB-SubCell"/>
</dbReference>
<dbReference type="InterPro" id="IPR006202">
    <property type="entry name" value="Neur_chan_lig-bd"/>
</dbReference>
<dbReference type="Proteomes" id="UP000007755">
    <property type="component" value="Unassembled WGS sequence"/>
</dbReference>
<evidence type="ECO:0000259" key="3">
    <source>
        <dbReference type="Pfam" id="PF02931"/>
    </source>
</evidence>
<feature type="domain" description="Neurotransmitter-gated ion-channel ligand-binding" evidence="3">
    <location>
        <begin position="121"/>
        <end position="181"/>
    </location>
</feature>
<evidence type="ECO:0000313" key="4">
    <source>
        <dbReference type="EMBL" id="EGI57973.1"/>
    </source>
</evidence>
<dbReference type="GO" id="GO:0005230">
    <property type="term" value="F:extracellular ligand-gated monoatomic ion channel activity"/>
    <property type="evidence" value="ECO:0007669"/>
    <property type="project" value="InterPro"/>
</dbReference>
<dbReference type="InterPro" id="IPR036734">
    <property type="entry name" value="Neur_chan_lig-bd_sf"/>
</dbReference>
<protein>
    <submittedName>
        <fullName evidence="4">Neuronal acetylcholine receptor subunit alpha-7</fullName>
    </submittedName>
</protein>
<dbReference type="InterPro" id="IPR006201">
    <property type="entry name" value="Neur_channel"/>
</dbReference>
<dbReference type="InParanoid" id="F4X6D3"/>
<keyword evidence="4" id="KW-0675">Receptor</keyword>
<dbReference type="PANTHER" id="PTHR18945">
    <property type="entry name" value="NEUROTRANSMITTER GATED ION CHANNEL"/>
    <property type="match status" value="1"/>
</dbReference>
<keyword evidence="5" id="KW-1185">Reference proteome</keyword>
<accession>F4X6D3</accession>
<reference evidence="4" key="1">
    <citation type="submission" date="2011-02" db="EMBL/GenBank/DDBJ databases">
        <title>The genome of the leaf-cutting ant Acromyrmex echinatior suggests key adaptations to social evolution and fungus farming.</title>
        <authorList>
            <person name="Nygaard S."/>
            <person name="Zhang G."/>
        </authorList>
    </citation>
    <scope>NUCLEOTIDE SEQUENCE</scope>
</reference>
<dbReference type="OrthoDB" id="5975154at2759"/>
<dbReference type="AlphaFoldDB" id="F4X6D3"/>
<sequence>MQLEDRACKRKGKLERFDKHCPLIPLDRVSFSRPIAEYPFRSTILIHPEHWSDIRRFLFALRNSPPLLLFRRSNSHRSSFHSEIEALKIGLFIQTFAVTRQRTTNLCIAMKLYINYLKYLNADEGFDGTYQTNVVVTHNGSCLYVPPGIFKSTCKIDITWFPFDDQHCDMKFGSWTYDGNQHARCRLTCGNMLMAHGLNRWIRSCPVQLFPNCGLLEVITVNGAISSHYYGDAISMRRTDGINSIMSESTWLPLLDRINVFRITVDRTGWTGVLLAALIKRAWDENDFPIDALPLITRTSGEMTVHICSPPKSITRPKY</sequence>
<dbReference type="Pfam" id="PF02931">
    <property type="entry name" value="Neur_chan_LBD"/>
    <property type="match status" value="1"/>
</dbReference>
<dbReference type="eggNOG" id="KOG3646">
    <property type="taxonomic scope" value="Eukaryota"/>
</dbReference>